<dbReference type="EMBL" id="JAMYWD010000006">
    <property type="protein sequence ID" value="KAJ4968669.1"/>
    <property type="molecule type" value="Genomic_DNA"/>
</dbReference>
<evidence type="ECO:0000313" key="3">
    <source>
        <dbReference type="Proteomes" id="UP001141806"/>
    </source>
</evidence>
<dbReference type="Proteomes" id="UP001141806">
    <property type="component" value="Unassembled WGS sequence"/>
</dbReference>
<comment type="caution">
    <text evidence="2">The sequence shown here is derived from an EMBL/GenBank/DDBJ whole genome shotgun (WGS) entry which is preliminary data.</text>
</comment>
<keyword evidence="1" id="KW-0812">Transmembrane</keyword>
<gene>
    <name evidence="2" type="ORF">NE237_015370</name>
</gene>
<keyword evidence="1" id="KW-1133">Transmembrane helix</keyword>
<dbReference type="AlphaFoldDB" id="A0A9Q0QR58"/>
<feature type="transmembrane region" description="Helical" evidence="1">
    <location>
        <begin position="67"/>
        <end position="87"/>
    </location>
</feature>
<organism evidence="2 3">
    <name type="scientific">Protea cynaroides</name>
    <dbReference type="NCBI Taxonomy" id="273540"/>
    <lineage>
        <taxon>Eukaryota</taxon>
        <taxon>Viridiplantae</taxon>
        <taxon>Streptophyta</taxon>
        <taxon>Embryophyta</taxon>
        <taxon>Tracheophyta</taxon>
        <taxon>Spermatophyta</taxon>
        <taxon>Magnoliopsida</taxon>
        <taxon>Proteales</taxon>
        <taxon>Proteaceae</taxon>
        <taxon>Protea</taxon>
    </lineage>
</organism>
<proteinExistence type="predicted"/>
<evidence type="ECO:0000256" key="1">
    <source>
        <dbReference type="SAM" id="Phobius"/>
    </source>
</evidence>
<keyword evidence="1" id="KW-0472">Membrane</keyword>
<evidence type="ECO:0000313" key="2">
    <source>
        <dbReference type="EMBL" id="KAJ4968669.1"/>
    </source>
</evidence>
<name>A0A9Q0QR58_9MAGN</name>
<protein>
    <submittedName>
        <fullName evidence="2">Uncharacterized protein</fullName>
    </submittedName>
</protein>
<keyword evidence="3" id="KW-1185">Reference proteome</keyword>
<dbReference type="OrthoDB" id="1938839at2759"/>
<accession>A0A9Q0QR58</accession>
<sequence>MYLLIVFLPLLGSSVAGFFGRFLGSEGTAIMTTPPNLVFFGIFLFIFIFIFRFYSKKINKKSFRLGFFMHLSLLFLISFLFFFYVVAGPGLPLPAPSDPSSSSSWSEDSFELEVLSEPFPEASIISTNKSDEVSLKNRILSLENQDCIFLMDKAKGEYWTEIKNALDQAPSQKEYIRLIEFENRDLQIRERKHSCFSLFQQVLSQEPDLAENAPYNPTEAFIDFFSEKRDELDNGDKKKDELGRQKEFDSAGRDRKEIEFLGRVEQDIRKYRSDSIYIKQILRRVLNY</sequence>
<reference evidence="2" key="1">
    <citation type="journal article" date="2023" name="Plant J.">
        <title>The genome of the king protea, Protea cynaroides.</title>
        <authorList>
            <person name="Chang J."/>
            <person name="Duong T.A."/>
            <person name="Schoeman C."/>
            <person name="Ma X."/>
            <person name="Roodt D."/>
            <person name="Barker N."/>
            <person name="Li Z."/>
            <person name="Van de Peer Y."/>
            <person name="Mizrachi E."/>
        </authorList>
    </citation>
    <scope>NUCLEOTIDE SEQUENCE</scope>
    <source>
        <tissue evidence="2">Young leaves</tissue>
    </source>
</reference>
<feature type="transmembrane region" description="Helical" evidence="1">
    <location>
        <begin position="36"/>
        <end position="55"/>
    </location>
</feature>